<dbReference type="AlphaFoldDB" id="A0A4C1W734"/>
<protein>
    <submittedName>
        <fullName evidence="1">Uncharacterized protein</fullName>
    </submittedName>
</protein>
<reference evidence="1 2" key="1">
    <citation type="journal article" date="2019" name="Commun. Biol.">
        <title>The bagworm genome reveals a unique fibroin gene that provides high tensile strength.</title>
        <authorList>
            <person name="Kono N."/>
            <person name="Nakamura H."/>
            <person name="Ohtoshi R."/>
            <person name="Tomita M."/>
            <person name="Numata K."/>
            <person name="Arakawa K."/>
        </authorList>
    </citation>
    <scope>NUCLEOTIDE SEQUENCE [LARGE SCALE GENOMIC DNA]</scope>
</reference>
<organism evidence="1 2">
    <name type="scientific">Eumeta variegata</name>
    <name type="common">Bagworm moth</name>
    <name type="synonym">Eumeta japonica</name>
    <dbReference type="NCBI Taxonomy" id="151549"/>
    <lineage>
        <taxon>Eukaryota</taxon>
        <taxon>Metazoa</taxon>
        <taxon>Ecdysozoa</taxon>
        <taxon>Arthropoda</taxon>
        <taxon>Hexapoda</taxon>
        <taxon>Insecta</taxon>
        <taxon>Pterygota</taxon>
        <taxon>Neoptera</taxon>
        <taxon>Endopterygota</taxon>
        <taxon>Lepidoptera</taxon>
        <taxon>Glossata</taxon>
        <taxon>Ditrysia</taxon>
        <taxon>Tineoidea</taxon>
        <taxon>Psychidae</taxon>
        <taxon>Oiketicinae</taxon>
        <taxon>Eumeta</taxon>
    </lineage>
</organism>
<dbReference type="Proteomes" id="UP000299102">
    <property type="component" value="Unassembled WGS sequence"/>
</dbReference>
<keyword evidence="2" id="KW-1185">Reference proteome</keyword>
<evidence type="ECO:0000313" key="1">
    <source>
        <dbReference type="EMBL" id="GBP46349.1"/>
    </source>
</evidence>
<dbReference type="OrthoDB" id="411823at2759"/>
<evidence type="ECO:0000313" key="2">
    <source>
        <dbReference type="Proteomes" id="UP000299102"/>
    </source>
</evidence>
<name>A0A4C1W734_EUMVA</name>
<gene>
    <name evidence="1" type="ORF">EVAR_39727_1</name>
</gene>
<comment type="caution">
    <text evidence="1">The sequence shown here is derived from an EMBL/GenBank/DDBJ whole genome shotgun (WGS) entry which is preliminary data.</text>
</comment>
<proteinExistence type="predicted"/>
<dbReference type="EMBL" id="BGZK01000481">
    <property type="protein sequence ID" value="GBP46349.1"/>
    <property type="molecule type" value="Genomic_DNA"/>
</dbReference>
<accession>A0A4C1W734</accession>
<sequence>MDAALTKRALTVEMVESVGSCDQFDETYTRRQSRCGLDGMTGRRGDLVLDALTRPLLHGLPGGDGVLQRVTRRVKNSNDGLVNIFSDNRFSLETGLCTYFGLERMAESEDKNMQTMMPGVLPSPRRQQQITTGFNGRTQVKRWLDRPAWKIGNNVTLWKTDEMIKCFYPRVEKA</sequence>